<protein>
    <submittedName>
        <fullName evidence="1">Uncharacterized protein</fullName>
    </submittedName>
</protein>
<sequence>MSQKLEVRVFDSKYAIHALFAWNDALPKLMLTVCVRPHILIRDGFDL</sequence>
<proteinExistence type="predicted"/>
<reference evidence="1" key="1">
    <citation type="submission" date="2014-09" db="EMBL/GenBank/DDBJ databases">
        <authorList>
            <person name="Magalhaes I.L.F."/>
            <person name="Oliveira U."/>
            <person name="Santos F.R."/>
            <person name="Vidigal T.H.D.A."/>
            <person name="Brescovit A.D."/>
            <person name="Santos A.J."/>
        </authorList>
    </citation>
    <scope>NUCLEOTIDE SEQUENCE</scope>
    <source>
        <tissue evidence="1">Shoot tissue taken approximately 20 cm above the soil surface</tissue>
    </source>
</reference>
<accession>A0A0A8YXE0</accession>
<dbReference type="AlphaFoldDB" id="A0A0A8YXE0"/>
<organism evidence="1">
    <name type="scientific">Arundo donax</name>
    <name type="common">Giant reed</name>
    <name type="synonym">Donax arundinaceus</name>
    <dbReference type="NCBI Taxonomy" id="35708"/>
    <lineage>
        <taxon>Eukaryota</taxon>
        <taxon>Viridiplantae</taxon>
        <taxon>Streptophyta</taxon>
        <taxon>Embryophyta</taxon>
        <taxon>Tracheophyta</taxon>
        <taxon>Spermatophyta</taxon>
        <taxon>Magnoliopsida</taxon>
        <taxon>Liliopsida</taxon>
        <taxon>Poales</taxon>
        <taxon>Poaceae</taxon>
        <taxon>PACMAD clade</taxon>
        <taxon>Arundinoideae</taxon>
        <taxon>Arundineae</taxon>
        <taxon>Arundo</taxon>
    </lineage>
</organism>
<dbReference type="EMBL" id="GBRH01266076">
    <property type="protein sequence ID" value="JAD31819.1"/>
    <property type="molecule type" value="Transcribed_RNA"/>
</dbReference>
<evidence type="ECO:0000313" key="1">
    <source>
        <dbReference type="EMBL" id="JAD31819.1"/>
    </source>
</evidence>
<reference evidence="1" key="2">
    <citation type="journal article" date="2015" name="Data Brief">
        <title>Shoot transcriptome of the giant reed, Arundo donax.</title>
        <authorList>
            <person name="Barrero R.A."/>
            <person name="Guerrero F.D."/>
            <person name="Moolhuijzen P."/>
            <person name="Goolsby J.A."/>
            <person name="Tidwell J."/>
            <person name="Bellgard S.E."/>
            <person name="Bellgard M.I."/>
        </authorList>
    </citation>
    <scope>NUCLEOTIDE SEQUENCE</scope>
    <source>
        <tissue evidence="1">Shoot tissue taken approximately 20 cm above the soil surface</tissue>
    </source>
</reference>
<name>A0A0A8YXE0_ARUDO</name>